<dbReference type="EMBL" id="WIGN01000381">
    <property type="protein sequence ID" value="KAF6795887.1"/>
    <property type="molecule type" value="Genomic_DNA"/>
</dbReference>
<dbReference type="Proteomes" id="UP000652219">
    <property type="component" value="Unassembled WGS sequence"/>
</dbReference>
<dbReference type="AlphaFoldDB" id="A0A8H6MLH7"/>
<organism evidence="2 3">
    <name type="scientific">Colletotrichum sojae</name>
    <dbReference type="NCBI Taxonomy" id="2175907"/>
    <lineage>
        <taxon>Eukaryota</taxon>
        <taxon>Fungi</taxon>
        <taxon>Dikarya</taxon>
        <taxon>Ascomycota</taxon>
        <taxon>Pezizomycotina</taxon>
        <taxon>Sordariomycetes</taxon>
        <taxon>Hypocreomycetidae</taxon>
        <taxon>Glomerellales</taxon>
        <taxon>Glomerellaceae</taxon>
        <taxon>Colletotrichum</taxon>
        <taxon>Colletotrichum orchidearum species complex</taxon>
    </lineage>
</organism>
<sequence>MLVVFAAAVVLGRRRMKKRQQAHRNRYSALVSEGGANANRNTVVQHDGYGQGTFPGYAYDGGEGGYKYTAGYAGGPDVPPPAYTSHDTGAGSGGAADNGASNNGATTSGDGEATASTSGWGGATASSS</sequence>
<comment type="caution">
    <text evidence="2">The sequence shown here is derived from an EMBL/GenBank/DDBJ whole genome shotgun (WGS) entry which is preliminary data.</text>
</comment>
<reference evidence="2 3" key="1">
    <citation type="journal article" date="2020" name="Phytopathology">
        <title>Genome Sequence Resources of Colletotrichum truncatum, C. plurivorum, C. musicola, and C. sojae: Four Species Pathogenic to Soybean (Glycine max).</title>
        <authorList>
            <person name="Rogerio F."/>
            <person name="Boufleur T.R."/>
            <person name="Ciampi-Guillardi M."/>
            <person name="Sukno S.A."/>
            <person name="Thon M.R."/>
            <person name="Massola Junior N.S."/>
            <person name="Baroncelli R."/>
        </authorList>
    </citation>
    <scope>NUCLEOTIDE SEQUENCE [LARGE SCALE GENOMIC DNA]</scope>
    <source>
        <strain evidence="2 3">LFN0009</strain>
    </source>
</reference>
<evidence type="ECO:0000313" key="2">
    <source>
        <dbReference type="EMBL" id="KAF6795887.1"/>
    </source>
</evidence>
<keyword evidence="3" id="KW-1185">Reference proteome</keyword>
<accession>A0A8H6MLH7</accession>
<feature type="region of interest" description="Disordered" evidence="1">
    <location>
        <begin position="72"/>
        <end position="128"/>
    </location>
</feature>
<feature type="compositionally biased region" description="Low complexity" evidence="1">
    <location>
        <begin position="97"/>
        <end position="128"/>
    </location>
</feature>
<name>A0A8H6MLH7_9PEZI</name>
<evidence type="ECO:0000313" key="3">
    <source>
        <dbReference type="Proteomes" id="UP000652219"/>
    </source>
</evidence>
<evidence type="ECO:0000256" key="1">
    <source>
        <dbReference type="SAM" id="MobiDB-lite"/>
    </source>
</evidence>
<gene>
    <name evidence="2" type="ORF">CSOJ01_13333</name>
</gene>
<feature type="region of interest" description="Disordered" evidence="1">
    <location>
        <begin position="18"/>
        <end position="51"/>
    </location>
</feature>
<protein>
    <submittedName>
        <fullName evidence="2">Uncharacterized protein</fullName>
    </submittedName>
</protein>
<proteinExistence type="predicted"/>